<evidence type="ECO:0000256" key="1">
    <source>
        <dbReference type="SAM" id="Phobius"/>
    </source>
</evidence>
<keyword evidence="1" id="KW-1133">Transmembrane helix</keyword>
<dbReference type="RefSeq" id="WP_272094520.1">
    <property type="nucleotide sequence ID" value="NZ_JAQNDK010000001.1"/>
</dbReference>
<keyword evidence="1" id="KW-0812">Transmembrane</keyword>
<evidence type="ECO:0000313" key="3">
    <source>
        <dbReference type="Proteomes" id="UP001217485"/>
    </source>
</evidence>
<accession>A0ABT5BWI2</accession>
<dbReference type="EMBL" id="JAQNDK010000001">
    <property type="protein sequence ID" value="MDC0677768.1"/>
    <property type="molecule type" value="Genomic_DNA"/>
</dbReference>
<protein>
    <submittedName>
        <fullName evidence="2">Uncharacterized protein</fullName>
    </submittedName>
</protein>
<sequence>MKASEHAADDALEIPLRRPYPELLLSALFFAVCAAVLAHRAQTNDRGLILNGIIHFEPGGAEVFYWVLAILSGAFCALGVAGAARFAALKEFRIVLGPRSITLPSMHPLRGAREVTVPLDRVESVELQPPAKPITLVIREDDRAHSIPQRWLAKGWPAEEVAGAIIARVRGAHAGERDGG</sequence>
<gene>
    <name evidence="2" type="ORF">POL72_08430</name>
</gene>
<proteinExistence type="predicted"/>
<reference evidence="2 3" key="1">
    <citation type="submission" date="2023-01" db="EMBL/GenBank/DDBJ databases">
        <title>Minimal conservation of predation-associated metabolite biosynthetic gene clusters underscores biosynthetic potential of Myxococcota including descriptions for ten novel species: Archangium lansinium sp. nov., Myxococcus landrumus sp. nov., Nannocystis bai.</title>
        <authorList>
            <person name="Ahearne A."/>
            <person name="Stevens C."/>
            <person name="Dowd S."/>
        </authorList>
    </citation>
    <scope>NUCLEOTIDE SEQUENCE [LARGE SCALE GENOMIC DNA]</scope>
    <source>
        <strain evidence="2 3">WIWO2</strain>
    </source>
</reference>
<feature type="transmembrane region" description="Helical" evidence="1">
    <location>
        <begin position="23"/>
        <end position="43"/>
    </location>
</feature>
<comment type="caution">
    <text evidence="2">The sequence shown here is derived from an EMBL/GenBank/DDBJ whole genome shotgun (WGS) entry which is preliminary data.</text>
</comment>
<evidence type="ECO:0000313" key="2">
    <source>
        <dbReference type="EMBL" id="MDC0677768.1"/>
    </source>
</evidence>
<keyword evidence="1" id="KW-0472">Membrane</keyword>
<feature type="transmembrane region" description="Helical" evidence="1">
    <location>
        <begin position="63"/>
        <end position="84"/>
    </location>
</feature>
<organism evidence="2 3">
    <name type="scientific">Sorangium atrum</name>
    <dbReference type="NCBI Taxonomy" id="2995308"/>
    <lineage>
        <taxon>Bacteria</taxon>
        <taxon>Pseudomonadati</taxon>
        <taxon>Myxococcota</taxon>
        <taxon>Polyangia</taxon>
        <taxon>Polyangiales</taxon>
        <taxon>Polyangiaceae</taxon>
        <taxon>Sorangium</taxon>
    </lineage>
</organism>
<keyword evidence="3" id="KW-1185">Reference proteome</keyword>
<name>A0ABT5BWI2_9BACT</name>
<dbReference type="Proteomes" id="UP001217485">
    <property type="component" value="Unassembled WGS sequence"/>
</dbReference>